<accession>A0A918CRR4</accession>
<dbReference type="InterPro" id="IPR045513">
    <property type="entry name" value="DUF6479"/>
</dbReference>
<reference evidence="3" key="1">
    <citation type="journal article" date="2014" name="Int. J. Syst. Evol. Microbiol.">
        <title>Complete genome sequence of Corynebacterium casei LMG S-19264T (=DSM 44701T), isolated from a smear-ripened cheese.</title>
        <authorList>
            <consortium name="US DOE Joint Genome Institute (JGI-PGF)"/>
            <person name="Walter F."/>
            <person name="Albersmeier A."/>
            <person name="Kalinowski J."/>
            <person name="Ruckert C."/>
        </authorList>
    </citation>
    <scope>NUCLEOTIDE SEQUENCE</scope>
    <source>
        <strain evidence="3">CGMCC 4.7110</strain>
    </source>
</reference>
<dbReference type="Proteomes" id="UP000653411">
    <property type="component" value="Unassembled WGS sequence"/>
</dbReference>
<feature type="compositionally biased region" description="Basic and acidic residues" evidence="1">
    <location>
        <begin position="58"/>
        <end position="67"/>
    </location>
</feature>
<evidence type="ECO:0000313" key="3">
    <source>
        <dbReference type="EMBL" id="GGN10596.1"/>
    </source>
</evidence>
<name>A0A918CRR4_9ACTN</name>
<comment type="caution">
    <text evidence="3">The sequence shown here is derived from an EMBL/GenBank/DDBJ whole genome shotgun (WGS) entry which is preliminary data.</text>
</comment>
<feature type="transmembrane region" description="Helical" evidence="2">
    <location>
        <begin position="12"/>
        <end position="32"/>
    </location>
</feature>
<protein>
    <recommendedName>
        <fullName evidence="5">Secreted protein</fullName>
    </recommendedName>
</protein>
<evidence type="ECO:0000256" key="1">
    <source>
        <dbReference type="SAM" id="MobiDB-lite"/>
    </source>
</evidence>
<proteinExistence type="predicted"/>
<keyword evidence="2" id="KW-1133">Transmembrane helix</keyword>
<reference evidence="3" key="2">
    <citation type="submission" date="2020-09" db="EMBL/GenBank/DDBJ databases">
        <authorList>
            <person name="Sun Q."/>
            <person name="Zhou Y."/>
        </authorList>
    </citation>
    <scope>NUCLEOTIDE SEQUENCE</scope>
    <source>
        <strain evidence="3">CGMCC 4.7110</strain>
    </source>
</reference>
<sequence>MQLAAPSGLMSLALFLVAVAVLAMLAGGFWLGNRVKYRESTRPRPEEQPKLPPGGAVHEVRENRESEEIPLIPKGGRPLTPYELSNQQTRPSASKDRPRWSQGSSGSFGGGGLGAH</sequence>
<dbReference type="AlphaFoldDB" id="A0A918CRR4"/>
<organism evidence="3 4">
    <name type="scientific">Streptomyces fuscichromogenes</name>
    <dbReference type="NCBI Taxonomy" id="1324013"/>
    <lineage>
        <taxon>Bacteria</taxon>
        <taxon>Bacillati</taxon>
        <taxon>Actinomycetota</taxon>
        <taxon>Actinomycetes</taxon>
        <taxon>Kitasatosporales</taxon>
        <taxon>Streptomycetaceae</taxon>
        <taxon>Streptomyces</taxon>
    </lineage>
</organism>
<evidence type="ECO:0000256" key="2">
    <source>
        <dbReference type="SAM" id="Phobius"/>
    </source>
</evidence>
<feature type="compositionally biased region" description="Basic and acidic residues" evidence="1">
    <location>
        <begin position="38"/>
        <end position="49"/>
    </location>
</feature>
<feature type="compositionally biased region" description="Polar residues" evidence="1">
    <location>
        <begin position="83"/>
        <end position="92"/>
    </location>
</feature>
<gene>
    <name evidence="3" type="ORF">GCM10011578_036430</name>
</gene>
<keyword evidence="2" id="KW-0812">Transmembrane</keyword>
<feature type="region of interest" description="Disordered" evidence="1">
    <location>
        <begin position="38"/>
        <end position="116"/>
    </location>
</feature>
<dbReference type="Pfam" id="PF20087">
    <property type="entry name" value="DUF6479"/>
    <property type="match status" value="1"/>
</dbReference>
<evidence type="ECO:0008006" key="5">
    <source>
        <dbReference type="Google" id="ProtNLM"/>
    </source>
</evidence>
<feature type="compositionally biased region" description="Gly residues" evidence="1">
    <location>
        <begin position="106"/>
        <end position="116"/>
    </location>
</feature>
<evidence type="ECO:0000313" key="4">
    <source>
        <dbReference type="Proteomes" id="UP000653411"/>
    </source>
</evidence>
<dbReference type="EMBL" id="BMML01000007">
    <property type="protein sequence ID" value="GGN10596.1"/>
    <property type="molecule type" value="Genomic_DNA"/>
</dbReference>
<keyword evidence="4" id="KW-1185">Reference proteome</keyword>
<keyword evidence="2" id="KW-0472">Membrane</keyword>